<reference evidence="1 2" key="1">
    <citation type="submission" date="2016-01" db="EMBL/GenBank/DDBJ databases">
        <title>Highly variable Streptococcus oralis are common among viridans streptococci isolated from primates.</title>
        <authorList>
            <person name="Denapaite D."/>
            <person name="Rieger M."/>
            <person name="Koendgen S."/>
            <person name="Brueckner R."/>
            <person name="Ochigava I."/>
            <person name="Kappeler P."/>
            <person name="Maetz-Rensing K."/>
            <person name="Leendertz F."/>
            <person name="Hakenbeck R."/>
        </authorList>
    </citation>
    <scope>NUCLEOTIDE SEQUENCE [LARGE SCALE GENOMIC DNA]</scope>
    <source>
        <strain evidence="1 2">DD15</strain>
    </source>
</reference>
<dbReference type="Proteomes" id="UP000070678">
    <property type="component" value="Unassembled WGS sequence"/>
</dbReference>
<name>A0A139NY55_STROR</name>
<evidence type="ECO:0000313" key="1">
    <source>
        <dbReference type="EMBL" id="KXT80813.1"/>
    </source>
</evidence>
<protein>
    <submittedName>
        <fullName evidence="1">Anticodon nuclease</fullName>
    </submittedName>
</protein>
<dbReference type="RefSeq" id="WP_061415217.1">
    <property type="nucleotide sequence ID" value="NZ_KQ969521.1"/>
</dbReference>
<dbReference type="AlphaFoldDB" id="A0A139NY55"/>
<dbReference type="InterPro" id="IPR027417">
    <property type="entry name" value="P-loop_NTPase"/>
</dbReference>
<accession>A0A139NY55</accession>
<proteinExistence type="predicted"/>
<evidence type="ECO:0000313" key="2">
    <source>
        <dbReference type="Proteomes" id="UP000070678"/>
    </source>
</evidence>
<dbReference type="PATRIC" id="fig|1303.78.peg.1104"/>
<dbReference type="SUPFAM" id="SSF52540">
    <property type="entry name" value="P-loop containing nucleoside triphosphate hydrolases"/>
    <property type="match status" value="1"/>
</dbReference>
<organism evidence="1 2">
    <name type="scientific">Streptococcus oralis</name>
    <dbReference type="NCBI Taxonomy" id="1303"/>
    <lineage>
        <taxon>Bacteria</taxon>
        <taxon>Bacillati</taxon>
        <taxon>Bacillota</taxon>
        <taxon>Bacilli</taxon>
        <taxon>Lactobacillales</taxon>
        <taxon>Streptococcaceae</taxon>
        <taxon>Streptococcus</taxon>
    </lineage>
</organism>
<sequence>MTDYKSFKSLEDVANDLILRKSKSSLLYAFNGSGKTRLSMVVKQILDDNRDKVEQEISIKDKKIFYYNAFTEDLFSWNNDLDQDEVRSLNINPDSKFVKYIIEEQGLDRNIINLFQDYLGIYPVGHVKRNHQQIIEPRFNDYTNVSFSKTYTDKNENGTSTRITENDIKISKGEETNFIWSLFYTFINEVIESKNDDPDSFPELKYIFIDDPVSSLDDRRIIEIAVDLASLIKKSNFKKETSEASISAGLKFIITTHHPLFFNVLFNELRGDSLTRLVFEHRVSSNDGRETYYLKETNDSPFAYHLKVIDIIDEAIQQEQLEKYHYNLLRTVFEKTSTYLGYKEWKGLLPVNENTAIYNRYLNLFSHDKQSSEEFPELTEDDKVYFKEIYKTFIEKLYFNKDINHLN</sequence>
<comment type="caution">
    <text evidence="1">The sequence shown here is derived from an EMBL/GenBank/DDBJ whole genome shotgun (WGS) entry which is preliminary data.</text>
</comment>
<gene>
    <name evidence="1" type="ORF">SORDD15_01041</name>
</gene>
<dbReference type="EMBL" id="LQNX01000059">
    <property type="protein sequence ID" value="KXT80813.1"/>
    <property type="molecule type" value="Genomic_DNA"/>
</dbReference>